<proteinExistence type="predicted"/>
<accession>A0A645GDB3</accession>
<feature type="compositionally biased region" description="Basic and acidic residues" evidence="1">
    <location>
        <begin position="92"/>
        <end position="108"/>
    </location>
</feature>
<protein>
    <submittedName>
        <fullName evidence="2">Uncharacterized protein</fullName>
    </submittedName>
</protein>
<dbReference type="AlphaFoldDB" id="A0A645GDB3"/>
<name>A0A645GDB3_9ZZZZ</name>
<evidence type="ECO:0000313" key="2">
    <source>
        <dbReference type="EMBL" id="MPN24901.1"/>
    </source>
</evidence>
<gene>
    <name evidence="2" type="ORF">SDC9_172306</name>
</gene>
<comment type="caution">
    <text evidence="2">The sequence shown here is derived from an EMBL/GenBank/DDBJ whole genome shotgun (WGS) entry which is preliminary data.</text>
</comment>
<evidence type="ECO:0000256" key="1">
    <source>
        <dbReference type="SAM" id="MobiDB-lite"/>
    </source>
</evidence>
<feature type="region of interest" description="Disordered" evidence="1">
    <location>
        <begin position="72"/>
        <end position="126"/>
    </location>
</feature>
<dbReference type="EMBL" id="VSSQ01073909">
    <property type="protein sequence ID" value="MPN24901.1"/>
    <property type="molecule type" value="Genomic_DNA"/>
</dbReference>
<reference evidence="2" key="1">
    <citation type="submission" date="2019-08" db="EMBL/GenBank/DDBJ databases">
        <authorList>
            <person name="Kucharzyk K."/>
            <person name="Murdoch R.W."/>
            <person name="Higgins S."/>
            <person name="Loffler F."/>
        </authorList>
    </citation>
    <scope>NUCLEOTIDE SEQUENCE</scope>
</reference>
<sequence>MPALEIGFQARGDIVGGGVVGQGWQQFFGFLQENRMRLVKVVVSRLFAGVEQDVADGLAFLQAVGVSQRRHVTNGDPFIDEGSEQDFATPGENERRDGEQQHAQRGDDAQQPETSPERKMVQHVSS</sequence>
<organism evidence="2">
    <name type="scientific">bioreactor metagenome</name>
    <dbReference type="NCBI Taxonomy" id="1076179"/>
    <lineage>
        <taxon>unclassified sequences</taxon>
        <taxon>metagenomes</taxon>
        <taxon>ecological metagenomes</taxon>
    </lineage>
</organism>